<keyword evidence="2" id="KW-1185">Reference proteome</keyword>
<dbReference type="Proteomes" id="UP000237911">
    <property type="component" value="Unassembled WGS sequence"/>
</dbReference>
<gene>
    <name evidence="1" type="ORF">C5U48_02815</name>
</gene>
<dbReference type="EMBL" id="PUEV01000012">
    <property type="protein sequence ID" value="PQM53755.1"/>
    <property type="molecule type" value="Genomic_DNA"/>
</dbReference>
<comment type="caution">
    <text evidence="1">The sequence shown here is derived from an EMBL/GenBank/DDBJ whole genome shotgun (WGS) entry which is preliminary data.</text>
</comment>
<dbReference type="AlphaFoldDB" id="A0A9X7P054"/>
<organism evidence="1 2">
    <name type="scientific">Mycolicibacter virginiensis</name>
    <dbReference type="NCBI Taxonomy" id="1795032"/>
    <lineage>
        <taxon>Bacteria</taxon>
        <taxon>Bacillati</taxon>
        <taxon>Actinomycetota</taxon>
        <taxon>Actinomycetes</taxon>
        <taxon>Mycobacteriales</taxon>
        <taxon>Mycobacteriaceae</taxon>
        <taxon>Mycolicibacter</taxon>
    </lineage>
</organism>
<reference evidence="1 2" key="1">
    <citation type="submission" date="2018-02" db="EMBL/GenBank/DDBJ databases">
        <title>Draft genome sequence of Mycobacterium virginiense isolated from mud of a swine farm in Japan.</title>
        <authorList>
            <person name="Ohya K."/>
        </authorList>
    </citation>
    <scope>NUCLEOTIDE SEQUENCE [LARGE SCALE GENOMIC DNA]</scope>
    <source>
        <strain evidence="1 2">GF75</strain>
    </source>
</reference>
<evidence type="ECO:0000313" key="2">
    <source>
        <dbReference type="Proteomes" id="UP000237911"/>
    </source>
</evidence>
<sequence length="145" mass="15346">MTPRFRKRDKVSTTAASELIASAAADLISAHAAVVAPLRTIAAGRCSPDEAMDAFADSRAAELQVAQAEAFYFAVLKVWGATTHGISIAAGCRVATVTRRIASHRKAAALASARGCDLKRVESGGWTIQRYQQRPPAPAAPQEEL</sequence>
<evidence type="ECO:0000313" key="1">
    <source>
        <dbReference type="EMBL" id="PQM53755.1"/>
    </source>
</evidence>
<dbReference type="RefSeq" id="WP_105294571.1">
    <property type="nucleotide sequence ID" value="NZ_PUEV01000012.1"/>
</dbReference>
<accession>A0A9X7P054</accession>
<protein>
    <submittedName>
        <fullName evidence="1">Uncharacterized protein</fullName>
    </submittedName>
</protein>
<name>A0A9X7P054_9MYCO</name>
<proteinExistence type="predicted"/>